<dbReference type="OrthoDB" id="30840at2759"/>
<evidence type="ECO:0000256" key="2">
    <source>
        <dbReference type="ARBA" id="ARBA00023315"/>
    </source>
</evidence>
<keyword evidence="2" id="KW-0012">Acyltransferase</keyword>
<dbReference type="PANTHER" id="PTHR10908">
    <property type="entry name" value="SEROTONIN N-ACETYLTRANSFERASE"/>
    <property type="match status" value="1"/>
</dbReference>
<dbReference type="EMBL" id="KB705505">
    <property type="protein sequence ID" value="EMR72179.1"/>
    <property type="molecule type" value="Genomic_DNA"/>
</dbReference>
<dbReference type="HOGENOM" id="CLU_061829_0_1_1"/>
<dbReference type="GO" id="GO:0004059">
    <property type="term" value="F:aralkylamine N-acetyltransferase activity"/>
    <property type="evidence" value="ECO:0007669"/>
    <property type="project" value="TreeGrafter"/>
</dbReference>
<reference evidence="6" key="1">
    <citation type="journal article" date="2013" name="Genome Announc.">
        <title>Draft genome sequence of the grapevine dieback fungus Eutypa lata UCR-EL1.</title>
        <authorList>
            <person name="Blanco-Ulate B."/>
            <person name="Rolshausen P.E."/>
            <person name="Cantu D."/>
        </authorList>
    </citation>
    <scope>NUCLEOTIDE SEQUENCE [LARGE SCALE GENOMIC DNA]</scope>
    <source>
        <strain evidence="6">UCR-EL1</strain>
    </source>
</reference>
<dbReference type="eggNOG" id="KOG4144">
    <property type="taxonomic scope" value="Eukaryota"/>
</dbReference>
<dbReference type="InterPro" id="IPR051635">
    <property type="entry name" value="SNAT-like"/>
</dbReference>
<dbReference type="Gene3D" id="3.40.630.30">
    <property type="match status" value="1"/>
</dbReference>
<dbReference type="SUPFAM" id="SSF55729">
    <property type="entry name" value="Acyl-CoA N-acyltransferases (Nat)"/>
    <property type="match status" value="1"/>
</dbReference>
<dbReference type="CDD" id="cd04301">
    <property type="entry name" value="NAT_SF"/>
    <property type="match status" value="1"/>
</dbReference>
<dbReference type="OMA" id="WLEHAAF"/>
<organism evidence="5 6">
    <name type="scientific">Eutypa lata (strain UCR-EL1)</name>
    <name type="common">Grapevine dieback disease fungus</name>
    <name type="synonym">Eutypa armeniacae</name>
    <dbReference type="NCBI Taxonomy" id="1287681"/>
    <lineage>
        <taxon>Eukaryota</taxon>
        <taxon>Fungi</taxon>
        <taxon>Dikarya</taxon>
        <taxon>Ascomycota</taxon>
        <taxon>Pezizomycotina</taxon>
        <taxon>Sordariomycetes</taxon>
        <taxon>Xylariomycetidae</taxon>
        <taxon>Xylariales</taxon>
        <taxon>Diatrypaceae</taxon>
        <taxon>Eutypa</taxon>
    </lineage>
</organism>
<accession>M7SZX6</accession>
<dbReference type="PROSITE" id="PS51186">
    <property type="entry name" value="GNAT"/>
    <property type="match status" value="1"/>
</dbReference>
<feature type="compositionally biased region" description="Basic and acidic residues" evidence="3">
    <location>
        <begin position="7"/>
        <end position="22"/>
    </location>
</feature>
<proteinExistence type="predicted"/>
<dbReference type="AlphaFoldDB" id="M7SZX6"/>
<keyword evidence="6" id="KW-1185">Reference proteome</keyword>
<evidence type="ECO:0000256" key="3">
    <source>
        <dbReference type="SAM" id="MobiDB-lite"/>
    </source>
</evidence>
<evidence type="ECO:0000313" key="5">
    <source>
        <dbReference type="EMBL" id="EMR72179.1"/>
    </source>
</evidence>
<dbReference type="InterPro" id="IPR000182">
    <property type="entry name" value="GNAT_dom"/>
</dbReference>
<gene>
    <name evidence="5" type="ORF">UCREL1_773</name>
</gene>
<feature type="domain" description="N-acetyltransferase" evidence="4">
    <location>
        <begin position="133"/>
        <end position="266"/>
    </location>
</feature>
<dbReference type="KEGG" id="ela:UCREL1_773"/>
<evidence type="ECO:0000259" key="4">
    <source>
        <dbReference type="PROSITE" id="PS51186"/>
    </source>
</evidence>
<evidence type="ECO:0000256" key="1">
    <source>
        <dbReference type="ARBA" id="ARBA00022679"/>
    </source>
</evidence>
<name>M7SZX6_EUTLA</name>
<sequence length="275" mass="30642">MQSSPKNEFKEELRQNLRRADNAVDDSEDLDDDYVEVQKTISGGRRRQSKSLVQEILPFTFSPLTRPLTIRDADCCTALENAAFTHPDHRCTRDKFEYRLSVCPELSLGVFCTVIPSVAEEKGFEIDTLSTAKKVETARPNGAKSVLFAHIVATKSDGQTVTDQDMDYPRDWRTRRANTTDVGHKEAGRTICLHSLAVHPKLQGCGLGKMLMKSYLQQVKNSGLADRISLIAQEDLVNYYIKHGFHDLGPSKATFGGGGWHDMTIELGSPPSKGR</sequence>
<dbReference type="InterPro" id="IPR016181">
    <property type="entry name" value="Acyl_CoA_acyltransferase"/>
</dbReference>
<evidence type="ECO:0000313" key="6">
    <source>
        <dbReference type="Proteomes" id="UP000012174"/>
    </source>
</evidence>
<dbReference type="Pfam" id="PF13673">
    <property type="entry name" value="Acetyltransf_10"/>
    <property type="match status" value="1"/>
</dbReference>
<dbReference type="STRING" id="1287681.M7SZX6"/>
<dbReference type="Proteomes" id="UP000012174">
    <property type="component" value="Unassembled WGS sequence"/>
</dbReference>
<dbReference type="GO" id="GO:0005737">
    <property type="term" value="C:cytoplasm"/>
    <property type="evidence" value="ECO:0007669"/>
    <property type="project" value="TreeGrafter"/>
</dbReference>
<dbReference type="PANTHER" id="PTHR10908:SF0">
    <property type="entry name" value="SEROTONIN N-ACETYLTRANSFERASE"/>
    <property type="match status" value="1"/>
</dbReference>
<feature type="region of interest" description="Disordered" evidence="3">
    <location>
        <begin position="1"/>
        <end position="30"/>
    </location>
</feature>
<protein>
    <submittedName>
        <fullName evidence="5">Putative polyamine acetyltransferase protein</fullName>
    </submittedName>
</protein>
<keyword evidence="1 5" id="KW-0808">Transferase</keyword>